<evidence type="ECO:0000313" key="8">
    <source>
        <dbReference type="Proteomes" id="UP000546464"/>
    </source>
</evidence>
<accession>A0A842HD65</accession>
<name>A0A842HD65_9BACT</name>
<evidence type="ECO:0000313" key="7">
    <source>
        <dbReference type="EMBL" id="MBC2594465.1"/>
    </source>
</evidence>
<dbReference type="InterPro" id="IPR005538">
    <property type="entry name" value="LrgA/CidA"/>
</dbReference>
<dbReference type="GO" id="GO:0005886">
    <property type="term" value="C:plasma membrane"/>
    <property type="evidence" value="ECO:0007669"/>
    <property type="project" value="UniProtKB-SubCell"/>
</dbReference>
<keyword evidence="3 6" id="KW-0812">Transmembrane</keyword>
<dbReference type="RefSeq" id="WP_185675449.1">
    <property type="nucleotide sequence ID" value="NZ_JACHVB010000023.1"/>
</dbReference>
<feature type="transmembrane region" description="Helical" evidence="6">
    <location>
        <begin position="105"/>
        <end position="128"/>
    </location>
</feature>
<evidence type="ECO:0000256" key="5">
    <source>
        <dbReference type="ARBA" id="ARBA00023136"/>
    </source>
</evidence>
<evidence type="ECO:0000256" key="3">
    <source>
        <dbReference type="ARBA" id="ARBA00022692"/>
    </source>
</evidence>
<dbReference type="Pfam" id="PF03788">
    <property type="entry name" value="LrgA"/>
    <property type="match status" value="1"/>
</dbReference>
<evidence type="ECO:0000256" key="4">
    <source>
        <dbReference type="ARBA" id="ARBA00022989"/>
    </source>
</evidence>
<proteinExistence type="predicted"/>
<dbReference type="PANTHER" id="PTHR33931">
    <property type="entry name" value="HOLIN-LIKE PROTEIN CIDA-RELATED"/>
    <property type="match status" value="1"/>
</dbReference>
<sequence>MDLGPQIKSVPLSLGRPTRQLLQTGALIGFWWLIQSLVNALHLPLPGSMVGLVLLWVMLDRGVLPLHWLEHGADGLLKHLMLFFVPAMLALVDHPEMLSLLGVKLFVTVLACTLIVMAGTACVVELGFRLCHGSVR</sequence>
<comment type="subcellular location">
    <subcellularLocation>
        <location evidence="1">Cell membrane</location>
        <topology evidence="1">Multi-pass membrane protein</topology>
    </subcellularLocation>
</comment>
<evidence type="ECO:0000256" key="2">
    <source>
        <dbReference type="ARBA" id="ARBA00022475"/>
    </source>
</evidence>
<feature type="transmembrane region" description="Helical" evidence="6">
    <location>
        <begin position="44"/>
        <end position="64"/>
    </location>
</feature>
<evidence type="ECO:0000256" key="6">
    <source>
        <dbReference type="SAM" id="Phobius"/>
    </source>
</evidence>
<gene>
    <name evidence="7" type="ORF">H5P28_09365</name>
</gene>
<dbReference type="Proteomes" id="UP000546464">
    <property type="component" value="Unassembled WGS sequence"/>
</dbReference>
<comment type="caution">
    <text evidence="7">The sequence shown here is derived from an EMBL/GenBank/DDBJ whole genome shotgun (WGS) entry which is preliminary data.</text>
</comment>
<protein>
    <submittedName>
        <fullName evidence="7">CidA/LrgA family protein</fullName>
    </submittedName>
</protein>
<organism evidence="7 8">
    <name type="scientific">Ruficoccus amylovorans</name>
    <dbReference type="NCBI Taxonomy" id="1804625"/>
    <lineage>
        <taxon>Bacteria</taxon>
        <taxon>Pseudomonadati</taxon>
        <taxon>Verrucomicrobiota</taxon>
        <taxon>Opitutia</taxon>
        <taxon>Puniceicoccales</taxon>
        <taxon>Cerasicoccaceae</taxon>
        <taxon>Ruficoccus</taxon>
    </lineage>
</organism>
<keyword evidence="8" id="KW-1185">Reference proteome</keyword>
<dbReference type="AlphaFoldDB" id="A0A842HD65"/>
<keyword evidence="5 6" id="KW-0472">Membrane</keyword>
<keyword evidence="2" id="KW-1003">Cell membrane</keyword>
<keyword evidence="4 6" id="KW-1133">Transmembrane helix</keyword>
<dbReference type="PANTHER" id="PTHR33931:SF2">
    <property type="entry name" value="HOLIN-LIKE PROTEIN CIDA"/>
    <property type="match status" value="1"/>
</dbReference>
<evidence type="ECO:0000256" key="1">
    <source>
        <dbReference type="ARBA" id="ARBA00004651"/>
    </source>
</evidence>
<dbReference type="EMBL" id="JACHVB010000023">
    <property type="protein sequence ID" value="MBC2594465.1"/>
    <property type="molecule type" value="Genomic_DNA"/>
</dbReference>
<reference evidence="7 8" key="1">
    <citation type="submission" date="2020-07" db="EMBL/GenBank/DDBJ databases">
        <authorList>
            <person name="Feng X."/>
        </authorList>
    </citation>
    <scope>NUCLEOTIDE SEQUENCE [LARGE SCALE GENOMIC DNA]</scope>
    <source>
        <strain evidence="7 8">JCM31066</strain>
    </source>
</reference>